<feature type="region of interest" description="Disordered" evidence="1">
    <location>
        <begin position="74"/>
        <end position="94"/>
    </location>
</feature>
<dbReference type="PROSITE" id="PS51257">
    <property type="entry name" value="PROKAR_LIPOPROTEIN"/>
    <property type="match status" value="1"/>
</dbReference>
<accession>A0ABU5VRE8</accession>
<proteinExistence type="predicted"/>
<feature type="chain" id="PRO_5045647721" description="Lipoprotein" evidence="2">
    <location>
        <begin position="20"/>
        <end position="94"/>
    </location>
</feature>
<evidence type="ECO:0000256" key="1">
    <source>
        <dbReference type="SAM" id="MobiDB-lite"/>
    </source>
</evidence>
<protein>
    <recommendedName>
        <fullName evidence="5">Lipoprotein</fullName>
    </recommendedName>
</protein>
<evidence type="ECO:0008006" key="5">
    <source>
        <dbReference type="Google" id="ProtNLM"/>
    </source>
</evidence>
<dbReference type="RefSeq" id="WP_323574042.1">
    <property type="nucleotide sequence ID" value="NZ_JAYGJQ010000001.1"/>
</dbReference>
<feature type="signal peptide" evidence="2">
    <location>
        <begin position="1"/>
        <end position="19"/>
    </location>
</feature>
<sequence>MKLLLTIIMSTVLSASAFAACSVDSAKDCTTKDSCEGLSKSDGLKFVFNSDSKKCMVQESAGATNCLEVSDSMMGKGTQSGTAAGSEGKATGTR</sequence>
<reference evidence="3 4" key="1">
    <citation type="submission" date="2023-11" db="EMBL/GenBank/DDBJ databases">
        <title>A Novel Polar Bacteriovorax (B. antarcticus) Isolated from the Biocrust in Antarctica.</title>
        <authorList>
            <person name="Mun W."/>
            <person name="Choi S.Y."/>
            <person name="Mitchell R.J."/>
        </authorList>
    </citation>
    <scope>NUCLEOTIDE SEQUENCE [LARGE SCALE GENOMIC DNA]</scope>
    <source>
        <strain evidence="3 4">PP10</strain>
    </source>
</reference>
<dbReference type="Proteomes" id="UP001302274">
    <property type="component" value="Unassembled WGS sequence"/>
</dbReference>
<keyword evidence="2" id="KW-0732">Signal</keyword>
<gene>
    <name evidence="3" type="ORF">SHI21_00215</name>
</gene>
<organism evidence="3 4">
    <name type="scientific">Bacteriovorax antarcticus</name>
    <dbReference type="NCBI Taxonomy" id="3088717"/>
    <lineage>
        <taxon>Bacteria</taxon>
        <taxon>Pseudomonadati</taxon>
        <taxon>Bdellovibrionota</taxon>
        <taxon>Bacteriovoracia</taxon>
        <taxon>Bacteriovoracales</taxon>
        <taxon>Bacteriovoracaceae</taxon>
        <taxon>Bacteriovorax</taxon>
    </lineage>
</organism>
<comment type="caution">
    <text evidence="3">The sequence shown here is derived from an EMBL/GenBank/DDBJ whole genome shotgun (WGS) entry which is preliminary data.</text>
</comment>
<evidence type="ECO:0000256" key="2">
    <source>
        <dbReference type="SAM" id="SignalP"/>
    </source>
</evidence>
<evidence type="ECO:0000313" key="3">
    <source>
        <dbReference type="EMBL" id="MEA9354605.1"/>
    </source>
</evidence>
<evidence type="ECO:0000313" key="4">
    <source>
        <dbReference type="Proteomes" id="UP001302274"/>
    </source>
</evidence>
<dbReference type="EMBL" id="JAYGJQ010000001">
    <property type="protein sequence ID" value="MEA9354605.1"/>
    <property type="molecule type" value="Genomic_DNA"/>
</dbReference>
<name>A0ABU5VRE8_9BACT</name>
<keyword evidence="4" id="KW-1185">Reference proteome</keyword>